<keyword evidence="1" id="KW-0472">Membrane</keyword>
<proteinExistence type="predicted"/>
<protein>
    <submittedName>
        <fullName evidence="2">DUF2530 domain-containing protein</fullName>
    </submittedName>
</protein>
<dbReference type="EMBL" id="CP094528">
    <property type="protein sequence ID" value="UOE45859.1"/>
    <property type="molecule type" value="Genomic_DNA"/>
</dbReference>
<dbReference type="Proteomes" id="UP000832097">
    <property type="component" value="Chromosome"/>
</dbReference>
<gene>
    <name evidence="2" type="ORF">MTO99_09000</name>
</gene>
<evidence type="ECO:0000256" key="1">
    <source>
        <dbReference type="SAM" id="Phobius"/>
    </source>
</evidence>
<accession>A0ABY4C3G6</accession>
<keyword evidence="1" id="KW-0812">Transmembrane</keyword>
<name>A0ABY4C3G6_9MICO</name>
<keyword evidence="3" id="KW-1185">Reference proteome</keyword>
<feature type="transmembrane region" description="Helical" evidence="1">
    <location>
        <begin position="53"/>
        <end position="72"/>
    </location>
</feature>
<sequence>MRLWLSESERRPDPAPARADARKALLAGTVLWALALVASLIFAGALASAGLGWVGVTCWVGVALGLAGLVVVQVSRRRRRQSTDASGSAPTSD</sequence>
<evidence type="ECO:0000313" key="3">
    <source>
        <dbReference type="Proteomes" id="UP000832097"/>
    </source>
</evidence>
<organism evidence="2 3">
    <name type="scientific">Agromyces larvae</name>
    <dbReference type="NCBI Taxonomy" id="2929802"/>
    <lineage>
        <taxon>Bacteria</taxon>
        <taxon>Bacillati</taxon>
        <taxon>Actinomycetota</taxon>
        <taxon>Actinomycetes</taxon>
        <taxon>Micrococcales</taxon>
        <taxon>Microbacteriaceae</taxon>
        <taxon>Agromyces</taxon>
    </lineage>
</organism>
<feature type="transmembrane region" description="Helical" evidence="1">
    <location>
        <begin position="24"/>
        <end position="47"/>
    </location>
</feature>
<dbReference type="RefSeq" id="WP_243558534.1">
    <property type="nucleotide sequence ID" value="NZ_CP094528.1"/>
</dbReference>
<reference evidence="2 3" key="1">
    <citation type="submission" date="2022-03" db="EMBL/GenBank/DDBJ databases">
        <title>Mucilaginibacter sp. isolated from the gut of Protaetia brevitarsis seulensis larvae.</title>
        <authorList>
            <person name="Won M."/>
            <person name="Kim S.-J."/>
            <person name="Kwon S.-W."/>
        </authorList>
    </citation>
    <scope>NUCLEOTIDE SEQUENCE [LARGE SCALE GENOMIC DNA]</scope>
    <source>
        <strain evidence="2 3">CFWR-12</strain>
    </source>
</reference>
<evidence type="ECO:0000313" key="2">
    <source>
        <dbReference type="EMBL" id="UOE45859.1"/>
    </source>
</evidence>
<dbReference type="InterPro" id="IPR019681">
    <property type="entry name" value="DUF2530"/>
</dbReference>
<dbReference type="Pfam" id="PF10745">
    <property type="entry name" value="DUF2530"/>
    <property type="match status" value="1"/>
</dbReference>
<keyword evidence="1" id="KW-1133">Transmembrane helix</keyword>